<dbReference type="Proteomes" id="UP001410394">
    <property type="component" value="Unassembled WGS sequence"/>
</dbReference>
<comment type="caution">
    <text evidence="1">The sequence shown here is derived from an EMBL/GenBank/DDBJ whole genome shotgun (WGS) entry which is preliminary data.</text>
</comment>
<keyword evidence="2" id="KW-1185">Reference proteome</keyword>
<dbReference type="RefSeq" id="WP_345919920.1">
    <property type="nucleotide sequence ID" value="NZ_JBDIVE010000005.1"/>
</dbReference>
<name>A0ABU9YZF4_9RHOO</name>
<dbReference type="EMBL" id="JBDIVE010000005">
    <property type="protein sequence ID" value="MEN3069153.1"/>
    <property type="molecule type" value="Genomic_DNA"/>
</dbReference>
<sequence>MLALAAIPFSQAMRMFDALGFEPQDAKEKQRPAKENDFGLLCGTAVFLCVLCVENPSPKNEYVLAEGQCRTGWILRVWQRAFSDRNRFSGMIWPAN</sequence>
<accession>A0ABU9YZF4</accession>
<evidence type="ECO:0000313" key="2">
    <source>
        <dbReference type="Proteomes" id="UP001410394"/>
    </source>
</evidence>
<gene>
    <name evidence="1" type="ORF">ABDB84_11750</name>
</gene>
<organism evidence="1 2">
    <name type="scientific">Uliginosibacterium sediminicola</name>
    <dbReference type="NCBI Taxonomy" id="2024550"/>
    <lineage>
        <taxon>Bacteria</taxon>
        <taxon>Pseudomonadati</taxon>
        <taxon>Pseudomonadota</taxon>
        <taxon>Betaproteobacteria</taxon>
        <taxon>Rhodocyclales</taxon>
        <taxon>Zoogloeaceae</taxon>
        <taxon>Uliginosibacterium</taxon>
    </lineage>
</organism>
<proteinExistence type="predicted"/>
<reference evidence="1 2" key="1">
    <citation type="journal article" date="2018" name="Int. J. Syst. Evol. Microbiol.">
        <title>Uliginosibacterium sediminicola sp. nov., isolated from freshwater sediment.</title>
        <authorList>
            <person name="Hwang W.M."/>
            <person name="Kim S.M."/>
            <person name="Kang K."/>
            <person name="Ahn T.Y."/>
        </authorList>
    </citation>
    <scope>NUCLEOTIDE SEQUENCE [LARGE SCALE GENOMIC DNA]</scope>
    <source>
        <strain evidence="1 2">M1-21</strain>
    </source>
</reference>
<protein>
    <submittedName>
        <fullName evidence="1">Uncharacterized protein</fullName>
    </submittedName>
</protein>
<evidence type="ECO:0000313" key="1">
    <source>
        <dbReference type="EMBL" id="MEN3069153.1"/>
    </source>
</evidence>